<dbReference type="Pfam" id="PF03816">
    <property type="entry name" value="LytR_cpsA_psr"/>
    <property type="match status" value="1"/>
</dbReference>
<dbReference type="PANTHER" id="PTHR33392:SF6">
    <property type="entry name" value="POLYISOPRENYL-TEICHOIC ACID--PEPTIDOGLYCAN TEICHOIC ACID TRANSFERASE TAGU"/>
    <property type="match status" value="1"/>
</dbReference>
<name>A0A558A1J5_9PSEU</name>
<keyword evidence="5" id="KW-1185">Reference proteome</keyword>
<dbReference type="EMBL" id="VJZA01000066">
    <property type="protein sequence ID" value="TVT18129.1"/>
    <property type="molecule type" value="Genomic_DNA"/>
</dbReference>
<keyword evidence="2" id="KW-0812">Transmembrane</keyword>
<keyword evidence="2" id="KW-0472">Membrane</keyword>
<dbReference type="InterPro" id="IPR004474">
    <property type="entry name" value="LytR_CpsA_psr"/>
</dbReference>
<sequence length="319" mass="33064">MSSTERLIREAFAAEADRAVDPRLVLAELERRRARPRRRGLILVAAVAAVVAAITAVVVPQALHRSAPPVATPPATTQNILLVGLDDGGNADSIVLGRLGGDGSASAISLPRDSWVDLPGLGMGKLGSAYARGGASTLLGAVRELTGTQADHFVLVDMAGFAKLSTAVGGVPVCLRNAVHDPFSGTSFPAGQQVLAGPAALAFLRQRHGLPNGDLDRIVRLQSFLRSLANQVVTGGKLADQGFLTTVRDSVRVDQGWNLLDLAGSLSQVHDLRVATIPVGDNGFVSQVNAFQVDPAQVQAFVRDFTGGTGGTGTGSCVN</sequence>
<evidence type="ECO:0000256" key="1">
    <source>
        <dbReference type="ARBA" id="ARBA00006068"/>
    </source>
</evidence>
<dbReference type="Gene3D" id="3.40.630.190">
    <property type="entry name" value="LCP protein"/>
    <property type="match status" value="1"/>
</dbReference>
<dbReference type="InterPro" id="IPR050922">
    <property type="entry name" value="LytR/CpsA/Psr_CW_biosynth"/>
</dbReference>
<comment type="caution">
    <text evidence="4">The sequence shown here is derived from an EMBL/GenBank/DDBJ whole genome shotgun (WGS) entry which is preliminary data.</text>
</comment>
<comment type="similarity">
    <text evidence="1">Belongs to the LytR/CpsA/Psr (LCP) family.</text>
</comment>
<organism evidence="4 5">
    <name type="scientific">Amycolatopsis acidiphila</name>
    <dbReference type="NCBI Taxonomy" id="715473"/>
    <lineage>
        <taxon>Bacteria</taxon>
        <taxon>Bacillati</taxon>
        <taxon>Actinomycetota</taxon>
        <taxon>Actinomycetes</taxon>
        <taxon>Pseudonocardiales</taxon>
        <taxon>Pseudonocardiaceae</taxon>
        <taxon>Amycolatopsis</taxon>
    </lineage>
</organism>
<dbReference type="PANTHER" id="PTHR33392">
    <property type="entry name" value="POLYISOPRENYL-TEICHOIC ACID--PEPTIDOGLYCAN TEICHOIC ACID TRANSFERASE TAGU"/>
    <property type="match status" value="1"/>
</dbReference>
<feature type="transmembrane region" description="Helical" evidence="2">
    <location>
        <begin position="41"/>
        <end position="63"/>
    </location>
</feature>
<dbReference type="OrthoDB" id="9782542at2"/>
<protein>
    <submittedName>
        <fullName evidence="4">LytR family transcriptional regulator</fullName>
    </submittedName>
</protein>
<evidence type="ECO:0000256" key="2">
    <source>
        <dbReference type="SAM" id="Phobius"/>
    </source>
</evidence>
<feature type="domain" description="Cell envelope-related transcriptional attenuator" evidence="3">
    <location>
        <begin position="90"/>
        <end position="232"/>
    </location>
</feature>
<evidence type="ECO:0000259" key="3">
    <source>
        <dbReference type="Pfam" id="PF03816"/>
    </source>
</evidence>
<dbReference type="RefSeq" id="WP_144643094.1">
    <property type="nucleotide sequence ID" value="NZ_BNAX01000002.1"/>
</dbReference>
<dbReference type="Proteomes" id="UP000318578">
    <property type="component" value="Unassembled WGS sequence"/>
</dbReference>
<evidence type="ECO:0000313" key="4">
    <source>
        <dbReference type="EMBL" id="TVT18129.1"/>
    </source>
</evidence>
<keyword evidence="2" id="KW-1133">Transmembrane helix</keyword>
<proteinExistence type="inferred from homology"/>
<evidence type="ECO:0000313" key="5">
    <source>
        <dbReference type="Proteomes" id="UP000318578"/>
    </source>
</evidence>
<dbReference type="AlphaFoldDB" id="A0A558A1J5"/>
<accession>A0A558A1J5</accession>
<gene>
    <name evidence="4" type="ORF">FNH06_28940</name>
</gene>
<dbReference type="NCBIfam" id="TIGR00350">
    <property type="entry name" value="lytR_cpsA_psr"/>
    <property type="match status" value="1"/>
</dbReference>
<reference evidence="4 5" key="1">
    <citation type="submission" date="2019-07" db="EMBL/GenBank/DDBJ databases">
        <title>New species of Amycolatopsis and Streptomyces.</title>
        <authorList>
            <person name="Duangmal K."/>
            <person name="Teo W.F.A."/>
            <person name="Lipun K."/>
        </authorList>
    </citation>
    <scope>NUCLEOTIDE SEQUENCE [LARGE SCALE GENOMIC DNA]</scope>
    <source>
        <strain evidence="4 5">JCM 30562</strain>
    </source>
</reference>